<proteinExistence type="predicted"/>
<organism evidence="1 2">
    <name type="scientific">Photobacterium aphoticum</name>
    <dbReference type="NCBI Taxonomy" id="754436"/>
    <lineage>
        <taxon>Bacteria</taxon>
        <taxon>Pseudomonadati</taxon>
        <taxon>Pseudomonadota</taxon>
        <taxon>Gammaproteobacteria</taxon>
        <taxon>Vibrionales</taxon>
        <taxon>Vibrionaceae</taxon>
        <taxon>Photobacterium</taxon>
    </lineage>
</organism>
<sequence>MSWLCCQVQHMINLEQPDVVTQHLSTFLNKHVLTMAS</sequence>
<dbReference type="Proteomes" id="UP000029227">
    <property type="component" value="Unassembled WGS sequence"/>
</dbReference>
<dbReference type="EMBL" id="BBMN01000001">
    <property type="protein sequence ID" value="GAL03104.1"/>
    <property type="molecule type" value="Genomic_DNA"/>
</dbReference>
<name>A0A090QMR8_9GAMM</name>
<accession>A0A090QMR8</accession>
<protein>
    <submittedName>
        <fullName evidence="1">Uncharacterized protein</fullName>
    </submittedName>
</protein>
<gene>
    <name evidence="1" type="ORF">JCM19237_5997</name>
</gene>
<evidence type="ECO:0000313" key="2">
    <source>
        <dbReference type="Proteomes" id="UP000029227"/>
    </source>
</evidence>
<comment type="caution">
    <text evidence="1">The sequence shown here is derived from an EMBL/GenBank/DDBJ whole genome shotgun (WGS) entry which is preliminary data.</text>
</comment>
<dbReference type="STRING" id="754436.JCM19237_5997"/>
<dbReference type="AlphaFoldDB" id="A0A090QMR8"/>
<evidence type="ECO:0000313" key="1">
    <source>
        <dbReference type="EMBL" id="GAL03104.1"/>
    </source>
</evidence>
<reference evidence="1 2" key="1">
    <citation type="journal article" date="2014" name="Genome Announc.">
        <title>Draft Genome Sequences of Two Vibrionaceae Species, Vibrio ponticus C121 and Photobacterium aphoticum C119, Isolated as Coral Reef Microbiota.</title>
        <authorList>
            <person name="Al-saari N."/>
            <person name="Meirelles P.M."/>
            <person name="Mino S."/>
            <person name="Suda W."/>
            <person name="Oshima K."/>
            <person name="Hattori M."/>
            <person name="Ohkuma M."/>
            <person name="Thompson F.L."/>
            <person name="Gomez-Gil B."/>
            <person name="Sawabe T."/>
            <person name="Sawabe T."/>
        </authorList>
    </citation>
    <scope>NUCLEOTIDE SEQUENCE [LARGE SCALE GENOMIC DNA]</scope>
    <source>
        <strain evidence="1 2">JCM 19237</strain>
    </source>
</reference>